<evidence type="ECO:0000313" key="3">
    <source>
        <dbReference type="Proteomes" id="UP001154282"/>
    </source>
</evidence>
<accession>A0AAV0RT83</accession>
<comment type="caution">
    <text evidence="2">The sequence shown here is derived from an EMBL/GenBank/DDBJ whole genome shotgun (WGS) entry which is preliminary data.</text>
</comment>
<dbReference type="SUPFAM" id="SSF52047">
    <property type="entry name" value="RNI-like"/>
    <property type="match status" value="1"/>
</dbReference>
<dbReference type="AlphaFoldDB" id="A0AAV0RT83"/>
<dbReference type="Gene3D" id="3.80.10.10">
    <property type="entry name" value="Ribonuclease Inhibitor"/>
    <property type="match status" value="1"/>
</dbReference>
<reference evidence="2" key="1">
    <citation type="submission" date="2022-08" db="EMBL/GenBank/DDBJ databases">
        <authorList>
            <person name="Gutierrez-Valencia J."/>
        </authorList>
    </citation>
    <scope>NUCLEOTIDE SEQUENCE</scope>
</reference>
<name>A0AAV0RT83_9ROSI</name>
<keyword evidence="3" id="KW-1185">Reference proteome</keyword>
<dbReference type="PANTHER" id="PTHR34145:SF68">
    <property type="entry name" value="FBD DOMAIN-CONTAINING PROTEIN"/>
    <property type="match status" value="1"/>
</dbReference>
<dbReference type="InterPro" id="IPR053772">
    <property type="entry name" value="At1g61320/At1g61330-like"/>
</dbReference>
<proteinExistence type="predicted"/>
<dbReference type="SUPFAM" id="SSF81383">
    <property type="entry name" value="F-box domain"/>
    <property type="match status" value="1"/>
</dbReference>
<dbReference type="EMBL" id="CAMGYJ010000011">
    <property type="protein sequence ID" value="CAI0559557.1"/>
    <property type="molecule type" value="Genomic_DNA"/>
</dbReference>
<dbReference type="Proteomes" id="UP001154282">
    <property type="component" value="Unassembled WGS sequence"/>
</dbReference>
<dbReference type="InterPro" id="IPR032675">
    <property type="entry name" value="LRR_dom_sf"/>
</dbReference>
<dbReference type="InterPro" id="IPR055357">
    <property type="entry name" value="LRR_At1g61320_AtMIF1"/>
</dbReference>
<gene>
    <name evidence="2" type="ORF">LITE_LOCUS49283</name>
</gene>
<dbReference type="PANTHER" id="PTHR34145">
    <property type="entry name" value="OS02G0105600 PROTEIN"/>
    <property type="match status" value="1"/>
</dbReference>
<evidence type="ECO:0000313" key="2">
    <source>
        <dbReference type="EMBL" id="CAI0559557.1"/>
    </source>
</evidence>
<dbReference type="InterPro" id="IPR036047">
    <property type="entry name" value="F-box-like_dom_sf"/>
</dbReference>
<sequence>MASGSVFTRDEVKEEEEEEVGSGLIDRISSLPEGIILSILSLLTHKEAVKTSLLSCRWVYFWMSALTVLDFDSPKVSPARRTEFKQWASRVVRQLNNATTSTKFRVSFTLSNQYSFDGDKDQWLKFTISNRFEYLKLCSSNPTPASTREGKSCGYAFPEDCFNNIVTPSGLSDVKSLRSLRLSCVEVEARTIEHFISECPYLEELAVHRSDSLRELKIAAADMGSSSSLALKRLEVVRCRCLISLEIYNVSCLTHFTYRGHWTIGLRLKDCVSLVDVNIGFDGSCIKTLVFDLVSCYAAQLTALAVLISPVFTRFSKVAEFVRLKLLTVEAYPTFVVHVPGLDTLINACPNLHTLRVKINACQPRVMTKAMQERDNIKGRHESIKVVEIIGFTCPN</sequence>
<protein>
    <recommendedName>
        <fullName evidence="1">At1g61320/AtMIF1 LRR domain-containing protein</fullName>
    </recommendedName>
</protein>
<evidence type="ECO:0000259" key="1">
    <source>
        <dbReference type="Pfam" id="PF23622"/>
    </source>
</evidence>
<dbReference type="Pfam" id="PF23622">
    <property type="entry name" value="LRR_At1g61320_AtMIF1"/>
    <property type="match status" value="1"/>
</dbReference>
<feature type="domain" description="At1g61320/AtMIF1 LRR" evidence="1">
    <location>
        <begin position="121"/>
        <end position="393"/>
    </location>
</feature>
<organism evidence="2 3">
    <name type="scientific">Linum tenue</name>
    <dbReference type="NCBI Taxonomy" id="586396"/>
    <lineage>
        <taxon>Eukaryota</taxon>
        <taxon>Viridiplantae</taxon>
        <taxon>Streptophyta</taxon>
        <taxon>Embryophyta</taxon>
        <taxon>Tracheophyta</taxon>
        <taxon>Spermatophyta</taxon>
        <taxon>Magnoliopsida</taxon>
        <taxon>eudicotyledons</taxon>
        <taxon>Gunneridae</taxon>
        <taxon>Pentapetalae</taxon>
        <taxon>rosids</taxon>
        <taxon>fabids</taxon>
        <taxon>Malpighiales</taxon>
        <taxon>Linaceae</taxon>
        <taxon>Linum</taxon>
    </lineage>
</organism>